<proteinExistence type="predicted"/>
<dbReference type="Gene3D" id="3.40.1420.30">
    <property type="match status" value="1"/>
</dbReference>
<evidence type="ECO:0000256" key="1">
    <source>
        <dbReference type="SAM" id="SignalP"/>
    </source>
</evidence>
<feature type="signal peptide" evidence="1">
    <location>
        <begin position="1"/>
        <end position="22"/>
    </location>
</feature>
<reference evidence="3 4" key="1">
    <citation type="submission" date="2019-07" db="EMBL/GenBank/DDBJ databases">
        <title>Whole genome shotgun sequence of Sphingobacterium mizutaii NBRC 14946.</title>
        <authorList>
            <person name="Hosoyama A."/>
            <person name="Uohara A."/>
            <person name="Ohji S."/>
            <person name="Ichikawa N."/>
        </authorList>
    </citation>
    <scope>NUCLEOTIDE SEQUENCE [LARGE SCALE GENOMIC DNA]</scope>
    <source>
        <strain evidence="3 4">NBRC 14946</strain>
    </source>
</reference>
<dbReference type="EMBL" id="BJXH01000014">
    <property type="protein sequence ID" value="GEM68216.1"/>
    <property type="molecule type" value="Genomic_DNA"/>
</dbReference>
<keyword evidence="4" id="KW-1185">Reference proteome</keyword>
<name>A0ABQ0W847_9SPHI</name>
<evidence type="ECO:0000313" key="4">
    <source>
        <dbReference type="Proteomes" id="UP000321676"/>
    </source>
</evidence>
<dbReference type="Proteomes" id="UP000321676">
    <property type="component" value="Unassembled WGS sequence"/>
</dbReference>
<dbReference type="SUPFAM" id="SSF160574">
    <property type="entry name" value="BT0923-like"/>
    <property type="match status" value="1"/>
</dbReference>
<protein>
    <recommendedName>
        <fullName evidence="2">Putative beta-lactamase-inhibitor-like PepSY-like domain-containing protein</fullName>
    </recommendedName>
</protein>
<dbReference type="Pfam" id="PF11396">
    <property type="entry name" value="PepSY_like"/>
    <property type="match status" value="1"/>
</dbReference>
<evidence type="ECO:0000259" key="2">
    <source>
        <dbReference type="Pfam" id="PF11396"/>
    </source>
</evidence>
<organism evidence="3 4">
    <name type="scientific">Sphingobacterium mizutaii NBRC 14946 = DSM 11724</name>
    <dbReference type="NCBI Taxonomy" id="1220576"/>
    <lineage>
        <taxon>Bacteria</taxon>
        <taxon>Pseudomonadati</taxon>
        <taxon>Bacteroidota</taxon>
        <taxon>Sphingobacteriia</taxon>
        <taxon>Sphingobacteriales</taxon>
        <taxon>Sphingobacteriaceae</taxon>
        <taxon>Sphingobacterium</taxon>
    </lineage>
</organism>
<accession>A0ABQ0W847</accession>
<keyword evidence="1" id="KW-0732">Signal</keyword>
<sequence length="147" mass="16514">MKNLIKTLMVLFIAGFSFQAIAQEKVIEVANLPKTAQSFLQNHYNNDKVALTKSEKETLSPIEYKVVLASGTEVEFDSKGDWTEVDANTAAVPQDIVPAKIKSYVQKSFPDNKIVQIKKDKKGYEIELTNGIEVKFNKNADFIKIDD</sequence>
<dbReference type="InterPro" id="IPR021533">
    <property type="entry name" value="PepSY-like"/>
</dbReference>
<comment type="caution">
    <text evidence="3">The sequence shown here is derived from an EMBL/GenBank/DDBJ whole genome shotgun (WGS) entry which is preliminary data.</text>
</comment>
<feature type="domain" description="Putative beta-lactamase-inhibitor-like PepSY-like" evidence="2">
    <location>
        <begin position="63"/>
        <end position="144"/>
    </location>
</feature>
<evidence type="ECO:0000313" key="3">
    <source>
        <dbReference type="EMBL" id="GEM68216.1"/>
    </source>
</evidence>
<dbReference type="RefSeq" id="WP_093097118.1">
    <property type="nucleotide sequence ID" value="NZ_BJXH01000014.1"/>
</dbReference>
<gene>
    <name evidence="3" type="ORF">SMI01S_18220</name>
</gene>
<feature type="chain" id="PRO_5047320533" description="Putative beta-lactamase-inhibitor-like PepSY-like domain-containing protein" evidence="1">
    <location>
        <begin position="23"/>
        <end position="147"/>
    </location>
</feature>